<protein>
    <submittedName>
        <fullName evidence="2">Uncharacterized protein</fullName>
    </submittedName>
</protein>
<dbReference type="AlphaFoldDB" id="A0A1G8RJF5"/>
<feature type="transmembrane region" description="Helical" evidence="1">
    <location>
        <begin position="71"/>
        <end position="93"/>
    </location>
</feature>
<keyword evidence="1" id="KW-0812">Transmembrane</keyword>
<evidence type="ECO:0000313" key="2">
    <source>
        <dbReference type="EMBL" id="SDJ17214.1"/>
    </source>
</evidence>
<evidence type="ECO:0000313" key="3">
    <source>
        <dbReference type="Proteomes" id="UP000181870"/>
    </source>
</evidence>
<feature type="transmembrane region" description="Helical" evidence="1">
    <location>
        <begin position="113"/>
        <end position="130"/>
    </location>
</feature>
<evidence type="ECO:0000256" key="1">
    <source>
        <dbReference type="SAM" id="Phobius"/>
    </source>
</evidence>
<name>A0A1G8RJF5_BACOV</name>
<proteinExistence type="predicted"/>
<keyword evidence="1" id="KW-0472">Membrane</keyword>
<organism evidence="2 3">
    <name type="scientific">Bacteroides ovatus</name>
    <dbReference type="NCBI Taxonomy" id="28116"/>
    <lineage>
        <taxon>Bacteria</taxon>
        <taxon>Pseudomonadati</taxon>
        <taxon>Bacteroidota</taxon>
        <taxon>Bacteroidia</taxon>
        <taxon>Bacteroidales</taxon>
        <taxon>Bacteroidaceae</taxon>
        <taxon>Bacteroides</taxon>
    </lineage>
</organism>
<keyword evidence="1" id="KW-1133">Transmembrane helix</keyword>
<accession>A0A1G8RJF5</accession>
<feature type="transmembrane region" description="Helical" evidence="1">
    <location>
        <begin position="39"/>
        <end position="59"/>
    </location>
</feature>
<dbReference type="Proteomes" id="UP000181870">
    <property type="component" value="Unassembled WGS sequence"/>
</dbReference>
<gene>
    <name evidence="2" type="ORF">SAMN05192582_11421</name>
</gene>
<sequence length="138" mass="16138">MVLYRILWWILPILNHLFCIIMDWLVSVGNFNNMKCTPLYWNVCIIGNVMLIVWLYLYLWICSSCDFNKQAILIITVLTVFVQILVHLAIIAFVTSTTYDLYMNGETFPVGEFIYSLLYFIPFYIVAFVLRGKAISAK</sequence>
<dbReference type="EMBL" id="FNDO01000142">
    <property type="protein sequence ID" value="SDJ17214.1"/>
    <property type="molecule type" value="Genomic_DNA"/>
</dbReference>
<reference evidence="2 3" key="1">
    <citation type="submission" date="2016-10" db="EMBL/GenBank/DDBJ databases">
        <authorList>
            <person name="de Groot N.N."/>
        </authorList>
    </citation>
    <scope>NUCLEOTIDE SEQUENCE [LARGE SCALE GENOMIC DNA]</scope>
    <source>
        <strain evidence="2 3">NLAE-zl-C57</strain>
    </source>
</reference>
<feature type="transmembrane region" description="Helical" evidence="1">
    <location>
        <begin position="7"/>
        <end position="27"/>
    </location>
</feature>